<dbReference type="InterPro" id="IPR036273">
    <property type="entry name" value="CRAL/TRIO_N_dom_sf"/>
</dbReference>
<dbReference type="InterPro" id="IPR036865">
    <property type="entry name" value="CRAL-TRIO_dom_sf"/>
</dbReference>
<dbReference type="AlphaFoldDB" id="A0A1Y2CP97"/>
<dbReference type="PANTHER" id="PTHR45657">
    <property type="entry name" value="CRAL-TRIO DOMAIN-CONTAINING PROTEIN YKL091C-RELATED"/>
    <property type="match status" value="1"/>
</dbReference>
<dbReference type="EMBL" id="MCGO01000011">
    <property type="protein sequence ID" value="ORY48664.1"/>
    <property type="molecule type" value="Genomic_DNA"/>
</dbReference>
<dbReference type="InterPro" id="IPR011074">
    <property type="entry name" value="CRAL/TRIO_N_dom"/>
</dbReference>
<dbReference type="SMART" id="SM01100">
    <property type="entry name" value="CRAL_TRIO_N"/>
    <property type="match status" value="1"/>
</dbReference>
<feature type="domain" description="CRAL-TRIO" evidence="1">
    <location>
        <begin position="58"/>
        <end position="231"/>
    </location>
</feature>
<dbReference type="PANTHER" id="PTHR45657:SF1">
    <property type="entry name" value="CRAL-TRIO DOMAIN-CONTAINING PROTEIN YKL091C-RELATED"/>
    <property type="match status" value="1"/>
</dbReference>
<dbReference type="SUPFAM" id="SSF52087">
    <property type="entry name" value="CRAL/TRIO domain"/>
    <property type="match status" value="1"/>
</dbReference>
<dbReference type="PRINTS" id="PR00180">
    <property type="entry name" value="CRETINALDHBP"/>
</dbReference>
<dbReference type="Proteomes" id="UP000193642">
    <property type="component" value="Unassembled WGS sequence"/>
</dbReference>
<evidence type="ECO:0000313" key="3">
    <source>
        <dbReference type="Proteomes" id="UP000193642"/>
    </source>
</evidence>
<organism evidence="2 3">
    <name type="scientific">Rhizoclosmatium globosum</name>
    <dbReference type="NCBI Taxonomy" id="329046"/>
    <lineage>
        <taxon>Eukaryota</taxon>
        <taxon>Fungi</taxon>
        <taxon>Fungi incertae sedis</taxon>
        <taxon>Chytridiomycota</taxon>
        <taxon>Chytridiomycota incertae sedis</taxon>
        <taxon>Chytridiomycetes</taxon>
        <taxon>Chytridiales</taxon>
        <taxon>Chytriomycetaceae</taxon>
        <taxon>Rhizoclosmatium</taxon>
    </lineage>
</organism>
<dbReference type="Pfam" id="PF00650">
    <property type="entry name" value="CRAL_TRIO"/>
    <property type="match status" value="1"/>
</dbReference>
<dbReference type="Gene3D" id="3.40.525.10">
    <property type="entry name" value="CRAL-TRIO lipid binding domain"/>
    <property type="match status" value="1"/>
</dbReference>
<dbReference type="Gene3D" id="1.10.8.20">
    <property type="entry name" value="N-terminal domain of phosphatidylinositol transfer protein sec14p"/>
    <property type="match status" value="1"/>
</dbReference>
<proteinExistence type="predicted"/>
<dbReference type="CDD" id="cd00170">
    <property type="entry name" value="SEC14"/>
    <property type="match status" value="1"/>
</dbReference>
<reference evidence="2 3" key="1">
    <citation type="submission" date="2016-07" db="EMBL/GenBank/DDBJ databases">
        <title>Pervasive Adenine N6-methylation of Active Genes in Fungi.</title>
        <authorList>
            <consortium name="DOE Joint Genome Institute"/>
            <person name="Mondo S.J."/>
            <person name="Dannebaum R.O."/>
            <person name="Kuo R.C."/>
            <person name="Labutti K."/>
            <person name="Haridas S."/>
            <person name="Kuo A."/>
            <person name="Salamov A."/>
            <person name="Ahrendt S.R."/>
            <person name="Lipzen A."/>
            <person name="Sullivan W."/>
            <person name="Andreopoulos W.B."/>
            <person name="Clum A."/>
            <person name="Lindquist E."/>
            <person name="Daum C."/>
            <person name="Ramamoorthy G.K."/>
            <person name="Gryganskyi A."/>
            <person name="Culley D."/>
            <person name="Magnuson J.K."/>
            <person name="James T.Y."/>
            <person name="O'Malley M.A."/>
            <person name="Stajich J.E."/>
            <person name="Spatafora J.W."/>
            <person name="Visel A."/>
            <person name="Grigoriev I.V."/>
        </authorList>
    </citation>
    <scope>NUCLEOTIDE SEQUENCE [LARGE SCALE GENOMIC DNA]</scope>
    <source>
        <strain evidence="2 3">JEL800</strain>
    </source>
</reference>
<name>A0A1Y2CP97_9FUNG</name>
<dbReference type="SMART" id="SM00516">
    <property type="entry name" value="SEC14"/>
    <property type="match status" value="1"/>
</dbReference>
<evidence type="ECO:0000313" key="2">
    <source>
        <dbReference type="EMBL" id="ORY48664.1"/>
    </source>
</evidence>
<dbReference type="OrthoDB" id="1434354at2759"/>
<keyword evidence="3" id="KW-1185">Reference proteome</keyword>
<dbReference type="SUPFAM" id="SSF46938">
    <property type="entry name" value="CRAL/TRIO N-terminal domain"/>
    <property type="match status" value="1"/>
</dbReference>
<dbReference type="InterPro" id="IPR001251">
    <property type="entry name" value="CRAL-TRIO_dom"/>
</dbReference>
<dbReference type="InterPro" id="IPR051026">
    <property type="entry name" value="PI/PC_transfer"/>
</dbReference>
<gene>
    <name evidence="2" type="ORF">BCR33DRAFT_657516</name>
</gene>
<protein>
    <recommendedName>
        <fullName evidence="1">CRAL-TRIO domain-containing protein</fullName>
    </recommendedName>
</protein>
<comment type="caution">
    <text evidence="2">The sequence shown here is derived from an EMBL/GenBank/DDBJ whole genome shotgun (WGS) entry which is preliminary data.</text>
</comment>
<dbReference type="PROSITE" id="PS50191">
    <property type="entry name" value="CRAL_TRIO"/>
    <property type="match status" value="1"/>
</dbReference>
<sequence>MLPARSPPEQRSDSKQTIRFLRARKFELVASKKMWIDSENWRASFGTDTIIETFDFPEHVAALKYYPRFYHKTDKVGRPIYIEQLGALKLAELMSVSTEQRMQRNHVHEYERLIKYRMVACAIKSGRHIEQSLVILDLKGIQLSTFSQVYGIVKSVSSIAQDYYPEMLGKMFVINAPMLFTGVWSLVKPMLDEATVQKINILGSNYKEALLTCIESDNLPRFLGGTCTSCGAEGCEHSDIGPWNDGSVEGYPKEEFERIQIKYGGVDIYRHLKNKK</sequence>
<dbReference type="STRING" id="329046.A0A1Y2CP97"/>
<evidence type="ECO:0000259" key="1">
    <source>
        <dbReference type="PROSITE" id="PS50191"/>
    </source>
</evidence>
<accession>A0A1Y2CP97</accession>